<sequence>MRSTLQHVAHLLCKTLAYRNVRLHLQHAAGTFQLHTGALAQHGSQVQDFRAKSPSLASTTLRDDISLSHLLQLKPSVNRDIIQVHRSSALERVQDALKSVSSTGSNPPSSVDATNLSSSLNLASQQEADLEADHLSEKAACQVPELHDLQKLPVSFLMGLIQDCQLDVDMHTESPSVGMLAEVLYAFFQSQKHKDQQDTVQTKKMRESKLQNHAVWRRVHTSDSTHPDHETLQNHKGSSSDPRINRTDTDHIEPASRRDISSELKSFENNIARLEEGLSSNMEPLLNDHQHRKSFSWGSWGSLPELSFDPPEDASRKLGPGSISQGSTLQESSTHIASALGLSLYSQSPRTDDRSHSPALMPSMGSGHPYAPVYDQRRARQMLYRDLLFLLRKKGFKNQHPNKASSLLLLPPSELAPLAEECGLPSRVPHHQLASSLADLACQMASPEASTAYLSRSGDVDHPASGDYLLHTQSDFGSQSGVSAMNQQVIYPRGTPHPLVLPTQAERVQLLEALFKEALSMSELMGRSSVSGGDAARRHETIRSTLLSRAVLAAAVHPIQVASWLTEAHASEVLVFKTSGLERGAWNSEEVLQQRFKGEVNKTVTSAYLGHAVVDAPADTLLSSSWVVLATAPSQRQVYVCGEAVRVQARASVNVLKSHLKPELGTCMKLPCPTLVGGRGMDWVVVDAGPVTAHVLTYEARKFYDLEELLS</sequence>
<dbReference type="GO" id="GO:0017148">
    <property type="term" value="P:negative regulation of translation"/>
    <property type="evidence" value="ECO:0007669"/>
    <property type="project" value="TreeGrafter"/>
</dbReference>
<feature type="compositionally biased region" description="Basic and acidic residues" evidence="2">
    <location>
        <begin position="243"/>
        <end position="263"/>
    </location>
</feature>
<gene>
    <name evidence="3" type="ORF">CEUSTIGMA_g13419.t1</name>
</gene>
<accession>A0A250XSK9</accession>
<dbReference type="Proteomes" id="UP000232323">
    <property type="component" value="Unassembled WGS sequence"/>
</dbReference>
<feature type="region of interest" description="Disordered" evidence="2">
    <location>
        <begin position="217"/>
        <end position="263"/>
    </location>
</feature>
<dbReference type="InterPro" id="IPR043519">
    <property type="entry name" value="NT_sf"/>
</dbReference>
<dbReference type="Gene3D" id="3.30.460.10">
    <property type="entry name" value="Beta Polymerase, domain 2"/>
    <property type="match status" value="1"/>
</dbReference>
<dbReference type="GO" id="GO:0043023">
    <property type="term" value="F:ribosomal large subunit binding"/>
    <property type="evidence" value="ECO:0007669"/>
    <property type="project" value="TreeGrafter"/>
</dbReference>
<evidence type="ECO:0000313" key="4">
    <source>
        <dbReference type="Proteomes" id="UP000232323"/>
    </source>
</evidence>
<dbReference type="SUPFAM" id="SSF81301">
    <property type="entry name" value="Nucleotidyltransferase"/>
    <property type="match status" value="1"/>
</dbReference>
<dbReference type="InterPro" id="IPR004394">
    <property type="entry name" value="Iojap/RsfS/C7orf30"/>
</dbReference>
<feature type="region of interest" description="Disordered" evidence="2">
    <location>
        <begin position="346"/>
        <end position="365"/>
    </location>
</feature>
<comment type="caution">
    <text evidence="3">The sequence shown here is derived from an EMBL/GenBank/DDBJ whole genome shotgun (WGS) entry which is preliminary data.</text>
</comment>
<feature type="compositionally biased region" description="Polar residues" evidence="2">
    <location>
        <begin position="322"/>
        <end position="332"/>
    </location>
</feature>
<dbReference type="EMBL" id="BEGY01000214">
    <property type="protein sequence ID" value="GAX86003.1"/>
    <property type="molecule type" value="Genomic_DNA"/>
</dbReference>
<feature type="compositionally biased region" description="Basic and acidic residues" evidence="2">
    <location>
        <begin position="220"/>
        <end position="233"/>
    </location>
</feature>
<dbReference type="PANTHER" id="PTHR21043:SF0">
    <property type="entry name" value="MITOCHONDRIAL ASSEMBLY OF RIBOSOMAL LARGE SUBUNIT PROTEIN 1"/>
    <property type="match status" value="1"/>
</dbReference>
<evidence type="ECO:0000256" key="1">
    <source>
        <dbReference type="ARBA" id="ARBA00010574"/>
    </source>
</evidence>
<proteinExistence type="inferred from homology"/>
<keyword evidence="4" id="KW-1185">Reference proteome</keyword>
<dbReference type="GO" id="GO:0090071">
    <property type="term" value="P:negative regulation of ribosome biogenesis"/>
    <property type="evidence" value="ECO:0007669"/>
    <property type="project" value="TreeGrafter"/>
</dbReference>
<protein>
    <submittedName>
        <fullName evidence="3">Uncharacterized protein</fullName>
    </submittedName>
</protein>
<feature type="region of interest" description="Disordered" evidence="2">
    <location>
        <begin position="311"/>
        <end position="332"/>
    </location>
</feature>
<name>A0A250XSK9_9CHLO</name>
<dbReference type="Pfam" id="PF02410">
    <property type="entry name" value="RsfS"/>
    <property type="match status" value="1"/>
</dbReference>
<dbReference type="PANTHER" id="PTHR21043">
    <property type="entry name" value="IOJAP SUPERFAMILY ORTHOLOG"/>
    <property type="match status" value="1"/>
</dbReference>
<evidence type="ECO:0000313" key="3">
    <source>
        <dbReference type="EMBL" id="GAX86003.1"/>
    </source>
</evidence>
<dbReference type="OrthoDB" id="21330at2759"/>
<reference evidence="3 4" key="1">
    <citation type="submission" date="2017-08" db="EMBL/GenBank/DDBJ databases">
        <title>Acidophilic green algal genome provides insights into adaptation to an acidic environment.</title>
        <authorList>
            <person name="Hirooka S."/>
            <person name="Hirose Y."/>
            <person name="Kanesaki Y."/>
            <person name="Higuchi S."/>
            <person name="Fujiwara T."/>
            <person name="Onuma R."/>
            <person name="Era A."/>
            <person name="Ohbayashi R."/>
            <person name="Uzuka A."/>
            <person name="Nozaki H."/>
            <person name="Yoshikawa H."/>
            <person name="Miyagishima S.Y."/>
        </authorList>
    </citation>
    <scope>NUCLEOTIDE SEQUENCE [LARGE SCALE GENOMIC DNA]</scope>
    <source>
        <strain evidence="3 4">NIES-2499</strain>
    </source>
</reference>
<dbReference type="AlphaFoldDB" id="A0A250XSK9"/>
<evidence type="ECO:0000256" key="2">
    <source>
        <dbReference type="SAM" id="MobiDB-lite"/>
    </source>
</evidence>
<dbReference type="STRING" id="1157962.A0A250XSK9"/>
<organism evidence="3 4">
    <name type="scientific">Chlamydomonas eustigma</name>
    <dbReference type="NCBI Taxonomy" id="1157962"/>
    <lineage>
        <taxon>Eukaryota</taxon>
        <taxon>Viridiplantae</taxon>
        <taxon>Chlorophyta</taxon>
        <taxon>core chlorophytes</taxon>
        <taxon>Chlorophyceae</taxon>
        <taxon>CS clade</taxon>
        <taxon>Chlamydomonadales</taxon>
        <taxon>Chlamydomonadaceae</taxon>
        <taxon>Chlamydomonas</taxon>
    </lineage>
</organism>
<comment type="similarity">
    <text evidence="1">Belongs to the Iojap/RsfS family.</text>
</comment>